<evidence type="ECO:0000313" key="3">
    <source>
        <dbReference type="Proteomes" id="UP000598146"/>
    </source>
</evidence>
<comment type="caution">
    <text evidence="2">The sequence shown here is derived from an EMBL/GenBank/DDBJ whole genome shotgun (WGS) entry which is preliminary data.</text>
</comment>
<feature type="transmembrane region" description="Helical" evidence="1">
    <location>
        <begin position="96"/>
        <end position="118"/>
    </location>
</feature>
<accession>A0A931CDU0</accession>
<dbReference type="AlphaFoldDB" id="A0A931CDU0"/>
<protein>
    <submittedName>
        <fullName evidence="2">Uncharacterized protein</fullName>
    </submittedName>
</protein>
<dbReference type="Proteomes" id="UP000598146">
    <property type="component" value="Unassembled WGS sequence"/>
</dbReference>
<dbReference type="RefSeq" id="WP_196417115.1">
    <property type="nucleotide sequence ID" value="NZ_JADQTO010000014.1"/>
</dbReference>
<keyword evidence="1" id="KW-0472">Membrane</keyword>
<name>A0A931CDU0_9ACTN</name>
<evidence type="ECO:0000313" key="2">
    <source>
        <dbReference type="EMBL" id="MBG0565358.1"/>
    </source>
</evidence>
<organism evidence="2 3">
    <name type="scientific">Actinoplanes aureus</name>
    <dbReference type="NCBI Taxonomy" id="2792083"/>
    <lineage>
        <taxon>Bacteria</taxon>
        <taxon>Bacillati</taxon>
        <taxon>Actinomycetota</taxon>
        <taxon>Actinomycetes</taxon>
        <taxon>Micromonosporales</taxon>
        <taxon>Micromonosporaceae</taxon>
        <taxon>Actinoplanes</taxon>
    </lineage>
</organism>
<gene>
    <name evidence="2" type="ORF">I4J89_28270</name>
</gene>
<reference evidence="2" key="1">
    <citation type="submission" date="2020-11" db="EMBL/GenBank/DDBJ databases">
        <title>Isolation and identification of active actinomycetes.</title>
        <authorList>
            <person name="Sun X."/>
        </authorList>
    </citation>
    <scope>NUCLEOTIDE SEQUENCE</scope>
    <source>
        <strain evidence="2">NEAU-A11</strain>
    </source>
</reference>
<dbReference type="EMBL" id="JADQTO010000014">
    <property type="protein sequence ID" value="MBG0565358.1"/>
    <property type="molecule type" value="Genomic_DNA"/>
</dbReference>
<keyword evidence="3" id="KW-1185">Reference proteome</keyword>
<feature type="transmembrane region" description="Helical" evidence="1">
    <location>
        <begin position="23"/>
        <end position="40"/>
    </location>
</feature>
<sequence length="120" mass="13155">MILLLAAADIGAMATLRFGPRTLPLAAGLVVLGMLGYLLAAKHYERAEWSTAAAVEFEERLDTMDPMLGIRASKWAADAKHNGRYRRMYRIRLNKIWSLLHVLLAASGTIAFVAILVASS</sequence>
<keyword evidence="1" id="KW-0812">Transmembrane</keyword>
<proteinExistence type="predicted"/>
<evidence type="ECO:0000256" key="1">
    <source>
        <dbReference type="SAM" id="Phobius"/>
    </source>
</evidence>
<keyword evidence="1" id="KW-1133">Transmembrane helix</keyword>